<dbReference type="RefSeq" id="WP_185708761.1">
    <property type="nucleotide sequence ID" value="NZ_JAAXCY010000014.1"/>
</dbReference>
<keyword evidence="3" id="KW-0328">Glycosyltransferase</keyword>
<dbReference type="CDD" id="cd04187">
    <property type="entry name" value="DPM1_like_bac"/>
    <property type="match status" value="1"/>
</dbReference>
<dbReference type="PANTHER" id="PTHR48090:SF1">
    <property type="entry name" value="PROPHAGE BACTOPRENOL GLUCOSYL TRANSFERASE HOMOLOG"/>
    <property type="match status" value="1"/>
</dbReference>
<evidence type="ECO:0000256" key="6">
    <source>
        <dbReference type="ARBA" id="ARBA00022989"/>
    </source>
</evidence>
<keyword evidence="13" id="KW-1185">Reference proteome</keyword>
<reference evidence="12 13" key="1">
    <citation type="submission" date="2020-04" db="EMBL/GenBank/DDBJ databases">
        <title>Pseudomonas crami sp. nov., a novel proteolytic bacterial species isolated from cream.</title>
        <authorList>
            <person name="Hofmann K."/>
            <person name="Woller A."/>
            <person name="Huptas C."/>
            <person name="Wenning M."/>
            <person name="Scherer S."/>
            <person name="Doll E.V."/>
        </authorList>
    </citation>
    <scope>NUCLEOTIDE SEQUENCE [LARGE SCALE GENOMIC DNA]</scope>
    <source>
        <strain evidence="10 13">WS 5096</strain>
        <strain evidence="11 12">WS 5106</strain>
    </source>
</reference>
<protein>
    <submittedName>
        <fullName evidence="11">Glycosyltransferase family 2 protein</fullName>
    </submittedName>
</protein>
<organism evidence="11 12">
    <name type="scientific">Pseudomonas cremoris</name>
    <dbReference type="NCBI Taxonomy" id="2724178"/>
    <lineage>
        <taxon>Bacteria</taxon>
        <taxon>Pseudomonadati</taxon>
        <taxon>Pseudomonadota</taxon>
        <taxon>Gammaproteobacteria</taxon>
        <taxon>Pseudomonadales</taxon>
        <taxon>Pseudomonadaceae</taxon>
        <taxon>Pseudomonas</taxon>
    </lineage>
</organism>
<dbReference type="Proteomes" id="UP000534677">
    <property type="component" value="Unassembled WGS sequence"/>
</dbReference>
<keyword evidence="6 8" id="KW-1133">Transmembrane helix</keyword>
<feature type="transmembrane region" description="Helical" evidence="8">
    <location>
        <begin position="269"/>
        <end position="290"/>
    </location>
</feature>
<dbReference type="Gene3D" id="3.90.550.10">
    <property type="entry name" value="Spore Coat Polysaccharide Biosynthesis Protein SpsA, Chain A"/>
    <property type="match status" value="1"/>
</dbReference>
<keyword evidence="2" id="KW-1003">Cell membrane</keyword>
<feature type="domain" description="Glycosyltransferase 2-like" evidence="9">
    <location>
        <begin position="4"/>
        <end position="167"/>
    </location>
</feature>
<evidence type="ECO:0000256" key="5">
    <source>
        <dbReference type="ARBA" id="ARBA00022692"/>
    </source>
</evidence>
<sequence>MKLSVITTLYKSSMFLEEFCQRAISAAQKLVGDDYELILINDGSPDDSIQRALELQKHHEHIKIVDLSRNFGHHAAIVAGLELSIGERVFLMDCDLEEHPEWLSLFSERMDSSGADVIYGVQQQRTASRTSNFFGELFWSALNFMSSVRIPHNPMTCRLMTRKYVDSLLTVQDRVLYLAGTFAWAGFTQIAVPLTKTPRTSIQKSSYNLSRKLMQVADSFASFSVAPLILLFFTGLSIWLGSILFAIGILIEKILFPQTILSGFTSIMISIWFLGGTIILGVGVTGLYIAKIFQETKRRPLYIVRETYGKKNEK</sequence>
<comment type="caution">
    <text evidence="11">The sequence shown here is derived from an EMBL/GenBank/DDBJ whole genome shotgun (WGS) entry which is preliminary data.</text>
</comment>
<dbReference type="EMBL" id="JAAXCZ010000009">
    <property type="protein sequence ID" value="MBC2382893.1"/>
    <property type="molecule type" value="Genomic_DNA"/>
</dbReference>
<dbReference type="InterPro" id="IPR029044">
    <property type="entry name" value="Nucleotide-diphossugar_trans"/>
</dbReference>
<dbReference type="PANTHER" id="PTHR48090">
    <property type="entry name" value="UNDECAPRENYL-PHOSPHATE 4-DEOXY-4-FORMAMIDO-L-ARABINOSE TRANSFERASE-RELATED"/>
    <property type="match status" value="1"/>
</dbReference>
<evidence type="ECO:0000313" key="12">
    <source>
        <dbReference type="Proteomes" id="UP000520513"/>
    </source>
</evidence>
<dbReference type="GO" id="GO:0005886">
    <property type="term" value="C:plasma membrane"/>
    <property type="evidence" value="ECO:0007669"/>
    <property type="project" value="TreeGrafter"/>
</dbReference>
<evidence type="ECO:0000256" key="3">
    <source>
        <dbReference type="ARBA" id="ARBA00022676"/>
    </source>
</evidence>
<evidence type="ECO:0000313" key="13">
    <source>
        <dbReference type="Proteomes" id="UP000534677"/>
    </source>
</evidence>
<feature type="transmembrane region" description="Helical" evidence="8">
    <location>
        <begin position="216"/>
        <end position="249"/>
    </location>
</feature>
<gene>
    <name evidence="10" type="ORF">HF209_18280</name>
    <name evidence="11" type="ORF">HF257_28495</name>
</gene>
<dbReference type="SUPFAM" id="SSF53448">
    <property type="entry name" value="Nucleotide-diphospho-sugar transferases"/>
    <property type="match status" value="1"/>
</dbReference>
<accession>A0A7X1AU76</accession>
<dbReference type="Pfam" id="PF00535">
    <property type="entry name" value="Glycos_transf_2"/>
    <property type="match status" value="1"/>
</dbReference>
<keyword evidence="2" id="KW-0997">Cell inner membrane</keyword>
<evidence type="ECO:0000256" key="2">
    <source>
        <dbReference type="ARBA" id="ARBA00022519"/>
    </source>
</evidence>
<dbReference type="Proteomes" id="UP000520513">
    <property type="component" value="Unassembled WGS sequence"/>
</dbReference>
<proteinExistence type="predicted"/>
<evidence type="ECO:0000256" key="8">
    <source>
        <dbReference type="SAM" id="Phobius"/>
    </source>
</evidence>
<evidence type="ECO:0000256" key="1">
    <source>
        <dbReference type="ARBA" id="ARBA00004141"/>
    </source>
</evidence>
<evidence type="ECO:0000256" key="4">
    <source>
        <dbReference type="ARBA" id="ARBA00022679"/>
    </source>
</evidence>
<evidence type="ECO:0000313" key="11">
    <source>
        <dbReference type="EMBL" id="MBC2409966.1"/>
    </source>
</evidence>
<evidence type="ECO:0000259" key="9">
    <source>
        <dbReference type="Pfam" id="PF00535"/>
    </source>
</evidence>
<dbReference type="InterPro" id="IPR001173">
    <property type="entry name" value="Glyco_trans_2-like"/>
</dbReference>
<dbReference type="AlphaFoldDB" id="A0A7X1AU76"/>
<comment type="subcellular location">
    <subcellularLocation>
        <location evidence="1">Membrane</location>
        <topology evidence="1">Multi-pass membrane protein</topology>
    </subcellularLocation>
</comment>
<keyword evidence="5 8" id="KW-0812">Transmembrane</keyword>
<dbReference type="GO" id="GO:0016757">
    <property type="term" value="F:glycosyltransferase activity"/>
    <property type="evidence" value="ECO:0007669"/>
    <property type="project" value="UniProtKB-KW"/>
</dbReference>
<evidence type="ECO:0000256" key="7">
    <source>
        <dbReference type="ARBA" id="ARBA00023136"/>
    </source>
</evidence>
<name>A0A7X1AU76_9PSED</name>
<dbReference type="InterPro" id="IPR050256">
    <property type="entry name" value="Glycosyltransferase_2"/>
</dbReference>
<dbReference type="EMBL" id="JAAXCY010000014">
    <property type="protein sequence ID" value="MBC2409966.1"/>
    <property type="molecule type" value="Genomic_DNA"/>
</dbReference>
<evidence type="ECO:0000313" key="10">
    <source>
        <dbReference type="EMBL" id="MBC2382893.1"/>
    </source>
</evidence>
<keyword evidence="4 11" id="KW-0808">Transferase</keyword>
<keyword evidence="7 8" id="KW-0472">Membrane</keyword>